<proteinExistence type="predicted"/>
<dbReference type="EMBL" id="JAWDJW010007080">
    <property type="protein sequence ID" value="KAK3062895.1"/>
    <property type="molecule type" value="Genomic_DNA"/>
</dbReference>
<evidence type="ECO:0000313" key="1">
    <source>
        <dbReference type="EMBL" id="KAK3062895.1"/>
    </source>
</evidence>
<protein>
    <submittedName>
        <fullName evidence="1">Uncharacterized protein</fullName>
    </submittedName>
</protein>
<dbReference type="Proteomes" id="UP001186974">
    <property type="component" value="Unassembled WGS sequence"/>
</dbReference>
<accession>A0ACC3D748</accession>
<organism evidence="1 2">
    <name type="scientific">Coniosporium uncinatum</name>
    <dbReference type="NCBI Taxonomy" id="93489"/>
    <lineage>
        <taxon>Eukaryota</taxon>
        <taxon>Fungi</taxon>
        <taxon>Dikarya</taxon>
        <taxon>Ascomycota</taxon>
        <taxon>Pezizomycotina</taxon>
        <taxon>Dothideomycetes</taxon>
        <taxon>Dothideomycetes incertae sedis</taxon>
        <taxon>Coniosporium</taxon>
    </lineage>
</organism>
<keyword evidence="2" id="KW-1185">Reference proteome</keyword>
<evidence type="ECO:0000313" key="2">
    <source>
        <dbReference type="Proteomes" id="UP001186974"/>
    </source>
</evidence>
<gene>
    <name evidence="1" type="ORF">LTS18_003135</name>
</gene>
<sequence length="423" mass="47153">MDSKQAASYLIDPLNAPVPNEETGPGTHFRSTYARQPSESSKISETHSVTSHLSSNNPFRRVSVDSKPPSDLKQPSSHVRQTSGSSRSGYPTPPSSASPRQESHRAEAFAAYTDDKPSARRSSAEHSRSVNQKGTTGRRRGSSLSERYPGDKTHKPLAMLQKEDKRAHRSPHLKKHHIPGTDTIDKLDDGPLAQYHHEGPYDATLLARNTSFTNSPVAAVADSNREALRATPRENINDSIERHRPLDGVAAIPPGGEDRFGRRFDYQEGDNMMIVNGGDYKRWPGVVSPHIFIRYVLFRVSEEESLAHMHSQKYHPDDIKGKGEPSYSIEKALKEHKLHDGEDETGGRYRSRSDAAQTTGIEMTDRPRASHEHPHRMEGEDSWNDAPEAVRRSNSKRLSGGLKKLGGSLRRRREEGGVFTKNL</sequence>
<comment type="caution">
    <text evidence="1">The sequence shown here is derived from an EMBL/GenBank/DDBJ whole genome shotgun (WGS) entry which is preliminary data.</text>
</comment>
<reference evidence="1" key="1">
    <citation type="submission" date="2024-09" db="EMBL/GenBank/DDBJ databases">
        <title>Black Yeasts Isolated from many extreme environments.</title>
        <authorList>
            <person name="Coleine C."/>
            <person name="Stajich J.E."/>
            <person name="Selbmann L."/>
        </authorList>
    </citation>
    <scope>NUCLEOTIDE SEQUENCE</scope>
    <source>
        <strain evidence="1">CCFEE 5737</strain>
    </source>
</reference>
<name>A0ACC3D748_9PEZI</name>